<reference evidence="9" key="3">
    <citation type="submission" date="2023-05" db="EMBL/GenBank/DDBJ databases">
        <authorList>
            <person name="Smith C.H."/>
        </authorList>
    </citation>
    <scope>NUCLEOTIDE SEQUENCE</scope>
    <source>
        <strain evidence="9">CHS0354</strain>
        <tissue evidence="9">Mantle</tissue>
    </source>
</reference>
<dbReference type="FunFam" id="3.40.50.2300:FF:000145">
    <property type="entry name" value="Glutamate receptor, metabotropic"/>
    <property type="match status" value="1"/>
</dbReference>
<evidence type="ECO:0000313" key="10">
    <source>
        <dbReference type="Proteomes" id="UP001195483"/>
    </source>
</evidence>
<keyword evidence="4 7" id="KW-0472">Membrane</keyword>
<dbReference type="InterPro" id="IPR001828">
    <property type="entry name" value="ANF_lig-bd_rcpt"/>
</dbReference>
<protein>
    <recommendedName>
        <fullName evidence="8">Receptor ligand binding region domain-containing protein</fullName>
    </recommendedName>
</protein>
<dbReference type="InterPro" id="IPR050726">
    <property type="entry name" value="mGluR"/>
</dbReference>
<feature type="transmembrane region" description="Helical" evidence="7">
    <location>
        <begin position="39"/>
        <end position="57"/>
    </location>
</feature>
<evidence type="ECO:0000256" key="6">
    <source>
        <dbReference type="ARBA" id="ARBA00023180"/>
    </source>
</evidence>
<dbReference type="AlphaFoldDB" id="A0AAE0SXA0"/>
<sequence>MTEISPYSRASCPINIYYHLIDKARADYYKEFPRKRSKLILKHILVIFLLLLVSNPYRGAARIAFNSQRLNTIKKVTPKGRNMIQGVSHISFFSTSTVLSSRDRYPYFLRTIPSDVNQAQAMVELVRLFNWTYVSVIYEESSYGMQGFNELEKLLKHFGICIAATEKLLKDSGVPSEEFYDRIVLSLKSKYHARGVIIFGSDQEVGELMKAVRRQNATVMFTWIGSDGWGGRGLAYEGKEPEVTRLVCVY</sequence>
<evidence type="ECO:0000256" key="3">
    <source>
        <dbReference type="ARBA" id="ARBA00022989"/>
    </source>
</evidence>
<gene>
    <name evidence="9" type="ORF">CHS0354_035854</name>
</gene>
<keyword evidence="10" id="KW-1185">Reference proteome</keyword>
<evidence type="ECO:0000256" key="5">
    <source>
        <dbReference type="ARBA" id="ARBA00023170"/>
    </source>
</evidence>
<dbReference type="Pfam" id="PF01094">
    <property type="entry name" value="ANF_receptor"/>
    <property type="match status" value="1"/>
</dbReference>
<dbReference type="GO" id="GO:0016020">
    <property type="term" value="C:membrane"/>
    <property type="evidence" value="ECO:0007669"/>
    <property type="project" value="UniProtKB-SubCell"/>
</dbReference>
<dbReference type="PRINTS" id="PR00248">
    <property type="entry name" value="GPCRMGR"/>
</dbReference>
<comment type="subcellular location">
    <subcellularLocation>
        <location evidence="1">Membrane</location>
        <topology evidence="1">Multi-pass membrane protein</topology>
    </subcellularLocation>
</comment>
<evidence type="ECO:0000256" key="7">
    <source>
        <dbReference type="SAM" id="Phobius"/>
    </source>
</evidence>
<reference evidence="9" key="2">
    <citation type="journal article" date="2021" name="Genome Biol. Evol.">
        <title>Developing a high-quality reference genome for a parasitic bivalve with doubly uniparental inheritance (Bivalvia: Unionida).</title>
        <authorList>
            <person name="Smith C.H."/>
        </authorList>
    </citation>
    <scope>NUCLEOTIDE SEQUENCE</scope>
    <source>
        <strain evidence="9">CHS0354</strain>
        <tissue evidence="9">Mantle</tissue>
    </source>
</reference>
<accession>A0AAE0SXA0</accession>
<dbReference type="EMBL" id="JAEAOA010002091">
    <property type="protein sequence ID" value="KAK3599613.1"/>
    <property type="molecule type" value="Genomic_DNA"/>
</dbReference>
<keyword evidence="2 7" id="KW-0812">Transmembrane</keyword>
<evidence type="ECO:0000256" key="4">
    <source>
        <dbReference type="ARBA" id="ARBA00023136"/>
    </source>
</evidence>
<dbReference type="PANTHER" id="PTHR24060">
    <property type="entry name" value="METABOTROPIC GLUTAMATE RECEPTOR"/>
    <property type="match status" value="1"/>
</dbReference>
<dbReference type="InterPro" id="IPR000337">
    <property type="entry name" value="GPCR_3"/>
</dbReference>
<reference evidence="9" key="1">
    <citation type="journal article" date="2021" name="Genome Biol. Evol.">
        <title>A High-Quality Reference Genome for a Parasitic Bivalve with Doubly Uniparental Inheritance (Bivalvia: Unionida).</title>
        <authorList>
            <person name="Smith C.H."/>
        </authorList>
    </citation>
    <scope>NUCLEOTIDE SEQUENCE</scope>
    <source>
        <strain evidence="9">CHS0354</strain>
    </source>
</reference>
<evidence type="ECO:0000259" key="8">
    <source>
        <dbReference type="Pfam" id="PF01094"/>
    </source>
</evidence>
<dbReference type="GO" id="GO:0004930">
    <property type="term" value="F:G protein-coupled receptor activity"/>
    <property type="evidence" value="ECO:0007669"/>
    <property type="project" value="InterPro"/>
</dbReference>
<dbReference type="Gene3D" id="3.40.50.2300">
    <property type="match status" value="2"/>
</dbReference>
<evidence type="ECO:0000313" key="9">
    <source>
        <dbReference type="EMBL" id="KAK3599613.1"/>
    </source>
</evidence>
<keyword evidence="6" id="KW-0325">Glycoprotein</keyword>
<proteinExistence type="predicted"/>
<evidence type="ECO:0000256" key="2">
    <source>
        <dbReference type="ARBA" id="ARBA00022692"/>
    </source>
</evidence>
<keyword evidence="3 7" id="KW-1133">Transmembrane helix</keyword>
<dbReference type="Proteomes" id="UP001195483">
    <property type="component" value="Unassembled WGS sequence"/>
</dbReference>
<feature type="domain" description="Receptor ligand binding region" evidence="8">
    <location>
        <begin position="87"/>
        <end position="230"/>
    </location>
</feature>
<keyword evidence="5" id="KW-0675">Receptor</keyword>
<evidence type="ECO:0000256" key="1">
    <source>
        <dbReference type="ARBA" id="ARBA00004141"/>
    </source>
</evidence>
<name>A0AAE0SXA0_9BIVA</name>
<dbReference type="SUPFAM" id="SSF53822">
    <property type="entry name" value="Periplasmic binding protein-like I"/>
    <property type="match status" value="1"/>
</dbReference>
<comment type="caution">
    <text evidence="9">The sequence shown here is derived from an EMBL/GenBank/DDBJ whole genome shotgun (WGS) entry which is preliminary data.</text>
</comment>
<organism evidence="9 10">
    <name type="scientific">Potamilus streckersoni</name>
    <dbReference type="NCBI Taxonomy" id="2493646"/>
    <lineage>
        <taxon>Eukaryota</taxon>
        <taxon>Metazoa</taxon>
        <taxon>Spiralia</taxon>
        <taxon>Lophotrochozoa</taxon>
        <taxon>Mollusca</taxon>
        <taxon>Bivalvia</taxon>
        <taxon>Autobranchia</taxon>
        <taxon>Heteroconchia</taxon>
        <taxon>Palaeoheterodonta</taxon>
        <taxon>Unionida</taxon>
        <taxon>Unionoidea</taxon>
        <taxon>Unionidae</taxon>
        <taxon>Ambleminae</taxon>
        <taxon>Lampsilini</taxon>
        <taxon>Potamilus</taxon>
    </lineage>
</organism>
<dbReference type="InterPro" id="IPR028082">
    <property type="entry name" value="Peripla_BP_I"/>
</dbReference>